<evidence type="ECO:0000256" key="8">
    <source>
        <dbReference type="ARBA" id="ARBA00022989"/>
    </source>
</evidence>
<evidence type="ECO:0000256" key="5">
    <source>
        <dbReference type="ARBA" id="ARBA00022692"/>
    </source>
</evidence>
<evidence type="ECO:0000313" key="13">
    <source>
        <dbReference type="Proteomes" id="UP000789706"/>
    </source>
</evidence>
<dbReference type="InterPro" id="IPR011553">
    <property type="entry name" value="Sec62_asco"/>
</dbReference>
<evidence type="ECO:0000256" key="2">
    <source>
        <dbReference type="ARBA" id="ARBA00010604"/>
    </source>
</evidence>
<organism evidence="12 13">
    <name type="scientific">Diversispora eburnea</name>
    <dbReference type="NCBI Taxonomy" id="1213867"/>
    <lineage>
        <taxon>Eukaryota</taxon>
        <taxon>Fungi</taxon>
        <taxon>Fungi incertae sedis</taxon>
        <taxon>Mucoromycota</taxon>
        <taxon>Glomeromycotina</taxon>
        <taxon>Glomeromycetes</taxon>
        <taxon>Diversisporales</taxon>
        <taxon>Diversisporaceae</taxon>
        <taxon>Diversispora</taxon>
    </lineage>
</organism>
<comment type="similarity">
    <text evidence="2">Belongs to the SEC62 family.</text>
</comment>
<sequence length="223" mass="25583">MEKAPPTFLKTIKYLRSSKVLKTRPGILNGKRVEYFKGKTAVKALLKEPFKKLKNVPKITNENEASQVLEEILEFAFYARVERSGGAESSRNKILKITPVQLWSEDQYYVWLYEGSQLLNSLLGVLLMLVVFVAVLFPLWPAKLRDSVWYVSVFILGIFGMIMALAVFRLVLFIVTMIIVPPGIWIFPNLFAECGVLESFVPLWDLHTTVEDEDEEFTDKKDD</sequence>
<keyword evidence="5 11" id="KW-0812">Transmembrane</keyword>
<evidence type="ECO:0000256" key="9">
    <source>
        <dbReference type="ARBA" id="ARBA00023010"/>
    </source>
</evidence>
<feature type="transmembrane region" description="Helical" evidence="11">
    <location>
        <begin position="118"/>
        <end position="141"/>
    </location>
</feature>
<dbReference type="NCBIfam" id="TIGR00869">
    <property type="entry name" value="sec62"/>
    <property type="match status" value="1"/>
</dbReference>
<name>A0A9N8YQX0_9GLOM</name>
<evidence type="ECO:0000256" key="10">
    <source>
        <dbReference type="ARBA" id="ARBA00023136"/>
    </source>
</evidence>
<keyword evidence="10 11" id="KW-0472">Membrane</keyword>
<keyword evidence="7" id="KW-0653">Protein transport</keyword>
<keyword evidence="8 11" id="KW-1133">Transmembrane helix</keyword>
<evidence type="ECO:0000256" key="1">
    <source>
        <dbReference type="ARBA" id="ARBA00004477"/>
    </source>
</evidence>
<feature type="transmembrane region" description="Helical" evidence="11">
    <location>
        <begin position="147"/>
        <end position="180"/>
    </location>
</feature>
<keyword evidence="13" id="KW-1185">Reference proteome</keyword>
<evidence type="ECO:0000256" key="3">
    <source>
        <dbReference type="ARBA" id="ARBA00021257"/>
    </source>
</evidence>
<evidence type="ECO:0000256" key="4">
    <source>
        <dbReference type="ARBA" id="ARBA00022448"/>
    </source>
</evidence>
<gene>
    <name evidence="12" type="ORF">DEBURN_LOCUS1487</name>
</gene>
<dbReference type="AlphaFoldDB" id="A0A9N8YQX0"/>
<dbReference type="Proteomes" id="UP000789706">
    <property type="component" value="Unassembled WGS sequence"/>
</dbReference>
<comment type="subcellular location">
    <subcellularLocation>
        <location evidence="1">Endoplasmic reticulum membrane</location>
        <topology evidence="1">Multi-pass membrane protein</topology>
    </subcellularLocation>
</comment>
<dbReference type="PANTHER" id="PTHR12443">
    <property type="entry name" value="TRANSLOCATION PROTEIN SEC62"/>
    <property type="match status" value="1"/>
</dbReference>
<evidence type="ECO:0000313" key="12">
    <source>
        <dbReference type="EMBL" id="CAG8441638.1"/>
    </source>
</evidence>
<evidence type="ECO:0000256" key="11">
    <source>
        <dbReference type="SAM" id="Phobius"/>
    </source>
</evidence>
<evidence type="ECO:0000256" key="7">
    <source>
        <dbReference type="ARBA" id="ARBA00022927"/>
    </source>
</evidence>
<dbReference type="EMBL" id="CAJVPK010000066">
    <property type="protein sequence ID" value="CAG8441638.1"/>
    <property type="molecule type" value="Genomic_DNA"/>
</dbReference>
<dbReference type="PANTHER" id="PTHR12443:SF9">
    <property type="entry name" value="TRANSLOCATION PROTEIN SEC62"/>
    <property type="match status" value="1"/>
</dbReference>
<dbReference type="GO" id="GO:0031204">
    <property type="term" value="P:post-translational protein targeting to membrane, translocation"/>
    <property type="evidence" value="ECO:0007669"/>
    <property type="project" value="TreeGrafter"/>
</dbReference>
<dbReference type="OrthoDB" id="200187at2759"/>
<protein>
    <recommendedName>
        <fullName evidence="3">Translocation protein SEC62</fullName>
    </recommendedName>
</protein>
<dbReference type="InterPro" id="IPR004728">
    <property type="entry name" value="Sec62"/>
</dbReference>
<proteinExistence type="inferred from homology"/>
<keyword evidence="6" id="KW-0256">Endoplasmic reticulum</keyword>
<keyword evidence="4" id="KW-0813">Transport</keyword>
<comment type="caution">
    <text evidence="12">The sequence shown here is derived from an EMBL/GenBank/DDBJ whole genome shotgun (WGS) entry which is preliminary data.</text>
</comment>
<dbReference type="Pfam" id="PF03839">
    <property type="entry name" value="Sec62"/>
    <property type="match status" value="1"/>
</dbReference>
<keyword evidence="9" id="KW-0811">Translocation</keyword>
<dbReference type="GO" id="GO:0005789">
    <property type="term" value="C:endoplasmic reticulum membrane"/>
    <property type="evidence" value="ECO:0007669"/>
    <property type="project" value="UniProtKB-SubCell"/>
</dbReference>
<evidence type="ECO:0000256" key="6">
    <source>
        <dbReference type="ARBA" id="ARBA00022824"/>
    </source>
</evidence>
<accession>A0A9N8YQX0</accession>
<reference evidence="12" key="1">
    <citation type="submission" date="2021-06" db="EMBL/GenBank/DDBJ databases">
        <authorList>
            <person name="Kallberg Y."/>
            <person name="Tangrot J."/>
            <person name="Rosling A."/>
        </authorList>
    </citation>
    <scope>NUCLEOTIDE SEQUENCE</scope>
    <source>
        <strain evidence="12">AZ414A</strain>
    </source>
</reference>